<dbReference type="GO" id="GO:0006351">
    <property type="term" value="P:DNA-templated transcription"/>
    <property type="evidence" value="ECO:0007669"/>
    <property type="project" value="InterPro"/>
</dbReference>
<sequence>GEMTIRMHYANCNSYNPDFNGDEMNMLVVLDPRSRGYGKVLTVSPAIHKPKPLWTGKQIVCRAPLNLKSKNKISAKYSSEEDTVIFMDGEQAYLINHKL</sequence>
<feature type="non-terminal residue" evidence="2">
    <location>
        <position position="99"/>
    </location>
</feature>
<keyword evidence="3" id="KW-1185">Reference proteome</keyword>
<feature type="non-terminal residue" evidence="2">
    <location>
        <position position="1"/>
    </location>
</feature>
<evidence type="ECO:0000313" key="3">
    <source>
        <dbReference type="Proteomes" id="UP001153678"/>
    </source>
</evidence>
<dbReference type="Gene3D" id="4.10.320.40">
    <property type="match status" value="1"/>
</dbReference>
<dbReference type="OrthoDB" id="448257at2759"/>
<dbReference type="AlphaFoldDB" id="A0A9W4TD39"/>
<evidence type="ECO:0000259" key="1">
    <source>
        <dbReference type="Pfam" id="PF00623"/>
    </source>
</evidence>
<dbReference type="InterPro" id="IPR000722">
    <property type="entry name" value="RNA_pol_asu"/>
</dbReference>
<name>A0A9W4TD39_9GLOM</name>
<protein>
    <submittedName>
        <fullName evidence="2">3732_t:CDS:1</fullName>
    </submittedName>
</protein>
<gene>
    <name evidence="2" type="ORF">FWILDA_LOCUS20004</name>
</gene>
<proteinExistence type="predicted"/>
<dbReference type="GO" id="GO:0003677">
    <property type="term" value="F:DNA binding"/>
    <property type="evidence" value="ECO:0007669"/>
    <property type="project" value="InterPro"/>
</dbReference>
<dbReference type="Pfam" id="PF00623">
    <property type="entry name" value="RNA_pol_Rpb1_2"/>
    <property type="match status" value="1"/>
</dbReference>
<organism evidence="2 3">
    <name type="scientific">Funneliformis geosporum</name>
    <dbReference type="NCBI Taxonomy" id="1117311"/>
    <lineage>
        <taxon>Eukaryota</taxon>
        <taxon>Fungi</taxon>
        <taxon>Fungi incertae sedis</taxon>
        <taxon>Mucoromycota</taxon>
        <taxon>Glomeromycotina</taxon>
        <taxon>Glomeromycetes</taxon>
        <taxon>Glomerales</taxon>
        <taxon>Glomeraceae</taxon>
        <taxon>Funneliformis</taxon>
    </lineage>
</organism>
<dbReference type="EMBL" id="CAMKVN010027196">
    <property type="protein sequence ID" value="CAI2201314.1"/>
    <property type="molecule type" value="Genomic_DNA"/>
</dbReference>
<accession>A0A9W4TD39</accession>
<comment type="caution">
    <text evidence="2">The sequence shown here is derived from an EMBL/GenBank/DDBJ whole genome shotgun (WGS) entry which is preliminary data.</text>
</comment>
<dbReference type="SUPFAM" id="SSF64484">
    <property type="entry name" value="beta and beta-prime subunits of DNA dependent RNA-polymerase"/>
    <property type="match status" value="1"/>
</dbReference>
<dbReference type="GO" id="GO:0003899">
    <property type="term" value="F:DNA-directed RNA polymerase activity"/>
    <property type="evidence" value="ECO:0007669"/>
    <property type="project" value="InterPro"/>
</dbReference>
<evidence type="ECO:0000313" key="2">
    <source>
        <dbReference type="EMBL" id="CAI2201314.1"/>
    </source>
</evidence>
<reference evidence="2" key="1">
    <citation type="submission" date="2022-08" db="EMBL/GenBank/DDBJ databases">
        <authorList>
            <person name="Kallberg Y."/>
            <person name="Tangrot J."/>
            <person name="Rosling A."/>
        </authorList>
    </citation>
    <scope>NUCLEOTIDE SEQUENCE</scope>
    <source>
        <strain evidence="2">Wild A</strain>
    </source>
</reference>
<feature type="domain" description="RNA polymerase alpha subunit" evidence="1">
    <location>
        <begin position="3"/>
        <end position="35"/>
    </location>
</feature>
<dbReference type="Gene3D" id="2.40.40.20">
    <property type="match status" value="1"/>
</dbReference>
<dbReference type="Proteomes" id="UP001153678">
    <property type="component" value="Unassembled WGS sequence"/>
</dbReference>